<dbReference type="InterPro" id="IPR051159">
    <property type="entry name" value="Hexapeptide_acetyltransf"/>
</dbReference>
<accession>A0A6J5PHE1</accession>
<gene>
    <name evidence="5" type="ORF">UFOVP1307_165</name>
    <name evidence="3" type="ORF">UFOVP651_181</name>
    <name evidence="4" type="ORF">UFOVP902_37</name>
</gene>
<dbReference type="GO" id="GO:0008374">
    <property type="term" value="F:O-acyltransferase activity"/>
    <property type="evidence" value="ECO:0007669"/>
    <property type="project" value="TreeGrafter"/>
</dbReference>
<reference evidence="4" key="1">
    <citation type="submission" date="2020-05" db="EMBL/GenBank/DDBJ databases">
        <authorList>
            <person name="Chiriac C."/>
            <person name="Salcher M."/>
            <person name="Ghai R."/>
            <person name="Kavagutti S V."/>
        </authorList>
    </citation>
    <scope>NUCLEOTIDE SEQUENCE</scope>
</reference>
<protein>
    <submittedName>
        <fullName evidence="4">Hexapeptide repeat</fullName>
    </submittedName>
</protein>
<comment type="similarity">
    <text evidence="1">Belongs to the transferase hexapeptide repeat family.</text>
</comment>
<evidence type="ECO:0000313" key="4">
    <source>
        <dbReference type="EMBL" id="CAB4170497.1"/>
    </source>
</evidence>
<evidence type="ECO:0000256" key="1">
    <source>
        <dbReference type="ARBA" id="ARBA00007274"/>
    </source>
</evidence>
<evidence type="ECO:0000313" key="3">
    <source>
        <dbReference type="EMBL" id="CAB4155286.1"/>
    </source>
</evidence>
<dbReference type="EMBL" id="LR796625">
    <property type="protein sequence ID" value="CAB4155286.1"/>
    <property type="molecule type" value="Genomic_DNA"/>
</dbReference>
<proteinExistence type="inferred from homology"/>
<dbReference type="EMBL" id="LR797270">
    <property type="protein sequence ID" value="CAB4198589.1"/>
    <property type="molecule type" value="Genomic_DNA"/>
</dbReference>
<dbReference type="PANTHER" id="PTHR23416:SF23">
    <property type="entry name" value="ACETYLTRANSFERASE C18B11.09C-RELATED"/>
    <property type="match status" value="1"/>
</dbReference>
<dbReference type="SUPFAM" id="SSF51161">
    <property type="entry name" value="Trimeric LpxA-like enzymes"/>
    <property type="match status" value="1"/>
</dbReference>
<dbReference type="PANTHER" id="PTHR23416">
    <property type="entry name" value="SIALIC ACID SYNTHASE-RELATED"/>
    <property type="match status" value="1"/>
</dbReference>
<keyword evidence="2" id="KW-0808">Transferase</keyword>
<evidence type="ECO:0000256" key="2">
    <source>
        <dbReference type="ARBA" id="ARBA00022679"/>
    </source>
</evidence>
<sequence length="282" mass="31581">MVYQDVKKNVYIEANEIILGDNLKFGNDIDIRVRGKFQIGDNSVIGDRFKANAEEIIIGDYFFNVPTDSRGMFIGGGASGFPNAKLKIGNRMVCHTGHINLACPVTIGDDVGLSHDVDIITHGFWASVLEGYPRMFAGVTIGNNVIVGWKTVIMSGVSIVDNVVIGAQATVTKSLIIPRGIYVGAPAKLVKMVEEPSIEDKHKMFIEIERDFKELISHYQIDNFTFELDFPFIKVNNLTINTEEITYTGEHDIVSDAFRDFLRRYGIRLFAPHGFLFNLERK</sequence>
<evidence type="ECO:0000313" key="5">
    <source>
        <dbReference type="EMBL" id="CAB4198589.1"/>
    </source>
</evidence>
<dbReference type="Gene3D" id="2.160.10.10">
    <property type="entry name" value="Hexapeptide repeat proteins"/>
    <property type="match status" value="1"/>
</dbReference>
<dbReference type="EMBL" id="LR796859">
    <property type="protein sequence ID" value="CAB4170497.1"/>
    <property type="molecule type" value="Genomic_DNA"/>
</dbReference>
<dbReference type="InterPro" id="IPR011004">
    <property type="entry name" value="Trimer_LpxA-like_sf"/>
</dbReference>
<organism evidence="4">
    <name type="scientific">uncultured Caudovirales phage</name>
    <dbReference type="NCBI Taxonomy" id="2100421"/>
    <lineage>
        <taxon>Viruses</taxon>
        <taxon>Duplodnaviria</taxon>
        <taxon>Heunggongvirae</taxon>
        <taxon>Uroviricota</taxon>
        <taxon>Caudoviricetes</taxon>
        <taxon>Peduoviridae</taxon>
        <taxon>Maltschvirus</taxon>
        <taxon>Maltschvirus maltsch</taxon>
    </lineage>
</organism>
<name>A0A6J5PHE1_9CAUD</name>